<dbReference type="EMBL" id="QGGT01000003">
    <property type="protein sequence ID" value="PWK34131.1"/>
    <property type="molecule type" value="Genomic_DNA"/>
</dbReference>
<gene>
    <name evidence="2" type="ORF">C7419_103450</name>
</gene>
<dbReference type="InterPro" id="IPR017734">
    <property type="entry name" value="T6SS_SciN"/>
</dbReference>
<dbReference type="Proteomes" id="UP000245754">
    <property type="component" value="Unassembled WGS sequence"/>
</dbReference>
<dbReference type="Gene3D" id="2.60.40.4150">
    <property type="entry name" value="Type VI secretion system, lipoprotein SciN"/>
    <property type="match status" value="1"/>
</dbReference>
<proteinExistence type="predicted"/>
<evidence type="ECO:0000313" key="2">
    <source>
        <dbReference type="EMBL" id="PWK34131.1"/>
    </source>
</evidence>
<comment type="caution">
    <text evidence="2">The sequence shown here is derived from an EMBL/GenBank/DDBJ whole genome shotgun (WGS) entry which is preliminary data.</text>
</comment>
<feature type="signal peptide" evidence="1">
    <location>
        <begin position="1"/>
        <end position="18"/>
    </location>
</feature>
<dbReference type="AlphaFoldDB" id="A0A316ENS5"/>
<reference evidence="2 3" key="1">
    <citation type="submission" date="2018-05" db="EMBL/GenBank/DDBJ databases">
        <title>Genomic Encyclopedia of Type Strains, Phase IV (KMG-V): Genome sequencing to study the core and pangenomes of soil and plant-associated prokaryotes.</title>
        <authorList>
            <person name="Whitman W."/>
        </authorList>
    </citation>
    <scope>NUCLEOTIDE SEQUENCE [LARGE SCALE GENOMIC DNA]</scope>
    <source>
        <strain evidence="2 3">SLV-132</strain>
    </source>
</reference>
<dbReference type="Pfam" id="PF12790">
    <property type="entry name" value="T6SS-SciN"/>
    <property type="match status" value="1"/>
</dbReference>
<dbReference type="OrthoDB" id="8752321at2"/>
<sequence length="210" mass="21933">MNVSATWGVSIRVGAAFAAVSLLASCAMGTQVLAGAASGALEAVGLKPSNVPESQKPPRQVPLRLYAGSNLNAARDNRPAALVVRVYTLKESTSFLQAPYDAFTDPVKEKQVLGSELVNVREITLIPGQRYEVTEKVSREANALGVVALFRSPAAQRWKFAVDAVKSEKSGVTIGLHACAMTLTVGDPVAPSDGVPRTGLNMLSPTACGA</sequence>
<dbReference type="PANTHER" id="PTHR37625:SF4">
    <property type="entry name" value="OUTER MEMBRANE LIPOPROTEIN"/>
    <property type="match status" value="1"/>
</dbReference>
<accession>A0A316ENS5</accession>
<evidence type="ECO:0000256" key="1">
    <source>
        <dbReference type="SAM" id="SignalP"/>
    </source>
</evidence>
<dbReference type="PANTHER" id="PTHR37625">
    <property type="entry name" value="OUTER MEMBRANE LIPOPROTEIN-RELATED"/>
    <property type="match status" value="1"/>
</dbReference>
<feature type="chain" id="PRO_5016244432" evidence="1">
    <location>
        <begin position="19"/>
        <end position="210"/>
    </location>
</feature>
<keyword evidence="3" id="KW-1185">Reference proteome</keyword>
<dbReference type="NCBIfam" id="TIGR03352">
    <property type="entry name" value="VI_chp_3"/>
    <property type="match status" value="1"/>
</dbReference>
<protein>
    <submittedName>
        <fullName evidence="2">Type VI secretion system protein VasD</fullName>
    </submittedName>
</protein>
<name>A0A316ENS5_9BURK</name>
<dbReference type="RefSeq" id="WP_109584181.1">
    <property type="nucleotide sequence ID" value="NZ_JACBYU010000004.1"/>
</dbReference>
<evidence type="ECO:0000313" key="3">
    <source>
        <dbReference type="Proteomes" id="UP000245754"/>
    </source>
</evidence>
<keyword evidence="1" id="KW-0732">Signal</keyword>
<dbReference type="InterPro" id="IPR038706">
    <property type="entry name" value="Type_VI_SciN-like_sf"/>
</dbReference>
<organism evidence="2 3">
    <name type="scientific">Cupriavidus plantarum</name>
    <dbReference type="NCBI Taxonomy" id="942865"/>
    <lineage>
        <taxon>Bacteria</taxon>
        <taxon>Pseudomonadati</taxon>
        <taxon>Pseudomonadota</taxon>
        <taxon>Betaproteobacteria</taxon>
        <taxon>Burkholderiales</taxon>
        <taxon>Burkholderiaceae</taxon>
        <taxon>Cupriavidus</taxon>
    </lineage>
</organism>